<dbReference type="EMBL" id="OU892279">
    <property type="protein sequence ID" value="CAH1128137.1"/>
    <property type="molecule type" value="Genomic_DNA"/>
</dbReference>
<organism evidence="1 2">
    <name type="scientific">Ceutorhynchus assimilis</name>
    <name type="common">cabbage seed weevil</name>
    <dbReference type="NCBI Taxonomy" id="467358"/>
    <lineage>
        <taxon>Eukaryota</taxon>
        <taxon>Metazoa</taxon>
        <taxon>Ecdysozoa</taxon>
        <taxon>Arthropoda</taxon>
        <taxon>Hexapoda</taxon>
        <taxon>Insecta</taxon>
        <taxon>Pterygota</taxon>
        <taxon>Neoptera</taxon>
        <taxon>Endopterygota</taxon>
        <taxon>Coleoptera</taxon>
        <taxon>Polyphaga</taxon>
        <taxon>Cucujiformia</taxon>
        <taxon>Curculionidae</taxon>
        <taxon>Ceutorhynchinae</taxon>
        <taxon>Ceutorhynchus</taxon>
    </lineage>
</organism>
<proteinExistence type="predicted"/>
<dbReference type="PANTHER" id="PTHR47018">
    <property type="entry name" value="CXC DOMAIN-CONTAINING PROTEIN-RELATED"/>
    <property type="match status" value="1"/>
</dbReference>
<dbReference type="OrthoDB" id="6758596at2759"/>
<name>A0A9P0GJZ8_9CUCU</name>
<keyword evidence="2" id="KW-1185">Reference proteome</keyword>
<dbReference type="PANTHER" id="PTHR47018:SF3">
    <property type="entry name" value="MYCBP-ASSOCIATED PROTEIN"/>
    <property type="match status" value="1"/>
</dbReference>
<sequence>MAFDFSVCFVCQKRVIKSQDVLATQDSLSKIKIAVEKRVQYGDKNIVLQKLQKLFSECETENMLAKKPTYHRKCYSELTNKTNLERLKKKVNVVSSKNSTTHMMRPSRSTFDSEKCVLCQEVRNENLYNISSTNMSAKLKQIGICTSDLTLKQRLILIATNDDPLAAVVYDMKYHLSCFRKHERASVTAECSQTQRDTTINATDIVNAEIICFVKNTLLGHNETSRFLDMNVIQKKYISFLANSGIEPQADRNYKPFLKNLLSDNIPTIVFYKPKKKTDPEQVLLNSTLNETVNIGLEAKKQLKLQKISEAAKMIRDEIQSNTKWIFQGSFDNYTDPPVLFYFTKLVLFGHNCITESPEGKKSVSMVCQHILQASVSDKQGKNISSEWRRSIETPLSVGLALDVHKNFRSKKMIDTLHKLNLSIDYQKVLRIEDSLKSSLYTRLQEINIDVCPPNWLSKNKFLWFAIDNIDFLEATPSGMDTLHGTVTAIIQEETTPTEKNLVLPKLVLDRSTSNIKSSEKLFHNHNSFRFPNPAPKKLESIICGSNINFSNDNLCWIISSISGSPETTLGTWSSFNSLKSFSSKKCNVSLLAPLIPFPPTIHDILYKAIKEAQAVNYLANGNNAVTVITFDMQLYDLAMKIWVADENIQKQYIFRPGELHVTFWALAALGKYIEGSGIDQAWIEAGMYSASTVSRILEGKQYYRSLEAHMTTVLALCDFFIEKIISKPEIIDYYRSRSTELLNIYKEINNKNMDATLKEQFRGLVKNFGNLDQHFSNTYSNSKGTFKFICNYIKQFETILTYIKATREKQFDLHLENTDALIKYFFAHDHLSYARLLPLYLSSMAFVRKHHPEIWQEFVSGNFSVSKSDIPFTAIGPDHAIEHENRKLKVSGGIVGITKNMSALNRYFMIASELSQITDKFQELISPGRETKNTIHHEFHSPTEQRIKTKYLALKEVFATHISEMPENGEVCNLLTGKILDKQIANDILNRDELGKERYKIFENERITEGKKGIWDPMQRMKLNTFKNSNAKSKTKQDEKILEIREERSLLQRLLLVSRTRQDIDLKKAVGEYEFGSIPRSLFAADGSLLLPTDKFKLMQKLEDISKNSEIDANIVDNLLVKNRSVILVDGMALVQCISKSPSMKTCKDFANVFVSMLTELSKAHDEVHLIFDTYKENSLKHITRTKRTKKYSGACYHVSDGSIIQNITLKDFLSNIKTKMELTEYLAKKVLGCGNFKHVVVSYNNNTISNMPLDNLEDNNHEEADTILILHGVRVTQRYGKEIQMTVYSPDTDVFVLLVSFYENLPDKLRMITNKGKIKKEIDIAKVAKTISIEHKTALIGFHAFTGTDITGRFSRISKEFCSIVFLELDKSSPILRSLALLGTKNTYSTEMMESLEEFVCLLYRNKVIKNLADLRWYLFSTKNQEGENLPPTVDALNQHILRANYIAAVWRCASESKQNLPEVRFSGWHQNNEYLEPVPMLSPPAPKAIIKLIKCGCKKGCGTNTCSCKKNKIVCTEACGCSVAEFPCSNGDLLTPVIIEEDEDYSCSGEDRCFNAGFNKQKFIFR</sequence>
<accession>A0A9P0GJZ8</accession>
<evidence type="ECO:0008006" key="3">
    <source>
        <dbReference type="Google" id="ProtNLM"/>
    </source>
</evidence>
<reference evidence="1" key="1">
    <citation type="submission" date="2022-01" db="EMBL/GenBank/DDBJ databases">
        <authorList>
            <person name="King R."/>
        </authorList>
    </citation>
    <scope>NUCLEOTIDE SEQUENCE</scope>
</reference>
<protein>
    <recommendedName>
        <fullName evidence="3">Tesmin/TSO1-like CXC domain-containing protein</fullName>
    </recommendedName>
</protein>
<dbReference type="Proteomes" id="UP001152799">
    <property type="component" value="Chromosome 3"/>
</dbReference>
<evidence type="ECO:0000313" key="2">
    <source>
        <dbReference type="Proteomes" id="UP001152799"/>
    </source>
</evidence>
<gene>
    <name evidence="1" type="ORF">CEUTPL_LOCUS6898</name>
</gene>
<evidence type="ECO:0000313" key="1">
    <source>
        <dbReference type="EMBL" id="CAH1128137.1"/>
    </source>
</evidence>